<reference evidence="11 12" key="1">
    <citation type="submission" date="2017-01" db="EMBL/GenBank/DDBJ databases">
        <authorList>
            <person name="Mah S.A."/>
            <person name="Swanson W.J."/>
            <person name="Moy G.W."/>
            <person name="Vacquier V.D."/>
        </authorList>
    </citation>
    <scope>NUCLEOTIDE SEQUENCE [LARGE SCALE GENOMIC DNA]</scope>
    <source>
        <strain evidence="11 12">ASpG1</strain>
    </source>
</reference>
<evidence type="ECO:0000256" key="8">
    <source>
        <dbReference type="ARBA" id="ARBA00051935"/>
    </source>
</evidence>
<name>A0A1N6XK76_9SPIO</name>
<dbReference type="Gene3D" id="3.40.50.720">
    <property type="entry name" value="NAD(P)-binding Rossmann-like Domain"/>
    <property type="match status" value="1"/>
</dbReference>
<keyword evidence="7 9" id="KW-0511">Multifunctional enzyme</keyword>
<dbReference type="HAMAP" id="MF_00956">
    <property type="entry name" value="GDP_fucose_synth"/>
    <property type="match status" value="1"/>
</dbReference>
<dbReference type="EMBL" id="FTMS01000026">
    <property type="protein sequence ID" value="SIR02629.1"/>
    <property type="molecule type" value="Genomic_DNA"/>
</dbReference>
<dbReference type="PANTHER" id="PTHR43238:SF1">
    <property type="entry name" value="GDP-L-FUCOSE SYNTHASE"/>
    <property type="match status" value="1"/>
</dbReference>
<dbReference type="InterPro" id="IPR028614">
    <property type="entry name" value="GDP_fucose/colitose_synth"/>
</dbReference>
<comment type="function">
    <text evidence="9">Catalyzes the two-step NADP-dependent conversion of GDP-4-dehydro-6-deoxy-D-mannose to GDP-fucose, involving an epimerase and a reductase reaction.</text>
</comment>
<dbReference type="SUPFAM" id="SSF51735">
    <property type="entry name" value="NAD(P)-binding Rossmann-fold domains"/>
    <property type="match status" value="1"/>
</dbReference>
<evidence type="ECO:0000256" key="4">
    <source>
        <dbReference type="ARBA" id="ARBA00022857"/>
    </source>
</evidence>
<dbReference type="EC" id="1.1.1.271" evidence="3 9"/>
<dbReference type="Proteomes" id="UP000186400">
    <property type="component" value="Unassembled WGS sequence"/>
</dbReference>
<feature type="active site" description="Proton donor/acceptor" evidence="9">
    <location>
        <position position="137"/>
    </location>
</feature>
<dbReference type="STRING" id="159291.SAMN05920897_1265"/>
<feature type="binding site" evidence="9">
    <location>
        <position position="180"/>
    </location>
    <ligand>
        <name>NADP(+)</name>
        <dbReference type="ChEBI" id="CHEBI:58349"/>
    </ligand>
</feature>
<feature type="site" description="Important for catalytic activity" evidence="9">
    <location>
        <position position="108"/>
    </location>
</feature>
<feature type="binding site" evidence="9">
    <location>
        <begin position="106"/>
        <end position="109"/>
    </location>
    <ligand>
        <name>NADP(+)</name>
        <dbReference type="ChEBI" id="CHEBI:58349"/>
    </ligand>
</feature>
<feature type="domain" description="NAD-dependent epimerase/dehydratase" evidence="10">
    <location>
        <begin position="7"/>
        <end position="232"/>
    </location>
</feature>
<dbReference type="GO" id="GO:0016853">
    <property type="term" value="F:isomerase activity"/>
    <property type="evidence" value="ECO:0007669"/>
    <property type="project" value="UniProtKB-KW"/>
</dbReference>
<feature type="binding site" evidence="9">
    <location>
        <position position="188"/>
    </location>
    <ligand>
        <name>substrate</name>
    </ligand>
</feature>
<feature type="binding site" evidence="9">
    <location>
        <position position="210"/>
    </location>
    <ligand>
        <name>substrate</name>
    </ligand>
</feature>
<keyword evidence="6 9" id="KW-0413">Isomerase</keyword>
<evidence type="ECO:0000256" key="9">
    <source>
        <dbReference type="HAMAP-Rule" id="MF_00956"/>
    </source>
</evidence>
<dbReference type="GO" id="GO:0050577">
    <property type="term" value="F:GDP-L-fucose synthase activity"/>
    <property type="evidence" value="ECO:0007669"/>
    <property type="project" value="UniProtKB-UniRule"/>
</dbReference>
<feature type="site" description="Important for catalytic activity" evidence="9">
    <location>
        <position position="110"/>
    </location>
</feature>
<dbReference type="PANTHER" id="PTHR43238">
    <property type="entry name" value="GDP-L-FUCOSE SYNTHASE"/>
    <property type="match status" value="1"/>
</dbReference>
<comment type="catalytic activity">
    <reaction evidence="8 9">
        <text>GDP-beta-L-fucose + NADP(+) = GDP-4-dehydro-alpha-D-rhamnose + NADPH + H(+)</text>
        <dbReference type="Rhea" id="RHEA:18885"/>
        <dbReference type="ChEBI" id="CHEBI:15378"/>
        <dbReference type="ChEBI" id="CHEBI:57273"/>
        <dbReference type="ChEBI" id="CHEBI:57783"/>
        <dbReference type="ChEBI" id="CHEBI:57964"/>
        <dbReference type="ChEBI" id="CHEBI:58349"/>
        <dbReference type="EC" id="1.1.1.271"/>
    </reaction>
</comment>
<feature type="binding site" evidence="9">
    <location>
        <position position="141"/>
    </location>
    <ligand>
        <name>NADP(+)</name>
        <dbReference type="ChEBI" id="CHEBI:58349"/>
    </ligand>
</feature>
<feature type="binding site" evidence="9">
    <location>
        <begin position="164"/>
        <end position="167"/>
    </location>
    <ligand>
        <name>NADP(+)</name>
        <dbReference type="ChEBI" id="CHEBI:58349"/>
    </ligand>
</feature>
<organism evidence="11 12">
    <name type="scientific">Alkalispirochaeta americana</name>
    <dbReference type="NCBI Taxonomy" id="159291"/>
    <lineage>
        <taxon>Bacteria</taxon>
        <taxon>Pseudomonadati</taxon>
        <taxon>Spirochaetota</taxon>
        <taxon>Spirochaetia</taxon>
        <taxon>Spirochaetales</taxon>
        <taxon>Spirochaetaceae</taxon>
        <taxon>Alkalispirochaeta</taxon>
    </lineage>
</organism>
<evidence type="ECO:0000256" key="2">
    <source>
        <dbReference type="ARBA" id="ARBA00005959"/>
    </source>
</evidence>
<dbReference type="AlphaFoldDB" id="A0A1N6XK76"/>
<evidence type="ECO:0000256" key="7">
    <source>
        <dbReference type="ARBA" id="ARBA00023268"/>
    </source>
</evidence>
<accession>A0A1N6XK76</accession>
<protein>
    <recommendedName>
        <fullName evidence="3 9">GDP-L-fucose synthase</fullName>
        <ecNumber evidence="3 9">1.1.1.271</ecNumber>
    </recommendedName>
    <alternativeName>
        <fullName evidence="9">GDP-4-keto-6-deoxy-D-mannose-3,5-epimerase-4-reductase</fullName>
    </alternativeName>
</protein>
<dbReference type="RefSeq" id="WP_076489890.1">
    <property type="nucleotide sequence ID" value="NZ_FTMS01000026.1"/>
</dbReference>
<dbReference type="UniPathway" id="UPA00128">
    <property type="reaction ID" value="UER00191"/>
</dbReference>
<evidence type="ECO:0000259" key="10">
    <source>
        <dbReference type="Pfam" id="PF01370"/>
    </source>
</evidence>
<evidence type="ECO:0000256" key="5">
    <source>
        <dbReference type="ARBA" id="ARBA00023002"/>
    </source>
</evidence>
<keyword evidence="4 9" id="KW-0521">NADP</keyword>
<dbReference type="InterPro" id="IPR036291">
    <property type="entry name" value="NAD(P)-bd_dom_sf"/>
</dbReference>
<proteinExistence type="inferred from homology"/>
<gene>
    <name evidence="9" type="primary">fcl</name>
    <name evidence="11" type="ORF">SAMN05920897_1265</name>
</gene>
<evidence type="ECO:0000256" key="1">
    <source>
        <dbReference type="ARBA" id="ARBA00004883"/>
    </source>
</evidence>
<keyword evidence="5 9" id="KW-0560">Oxidoreductase</keyword>
<dbReference type="GO" id="GO:0070401">
    <property type="term" value="F:NADP+ binding"/>
    <property type="evidence" value="ECO:0007669"/>
    <property type="project" value="UniProtKB-UniRule"/>
</dbReference>
<comment type="pathway">
    <text evidence="1 9">Nucleotide-sugar biosynthesis; GDP-L-fucose biosynthesis via de novo pathway; GDP-L-fucose from GDP-alpha-D-mannose: step 2/2.</text>
</comment>
<dbReference type="Gene3D" id="3.90.25.10">
    <property type="entry name" value="UDP-galactose 4-epimerase, domain 1"/>
    <property type="match status" value="1"/>
</dbReference>
<comment type="similarity">
    <text evidence="2 9">Belongs to the NAD(P)-dependent epimerase/dehydratase family. Fucose synthase subfamily.</text>
</comment>
<sequence>MNKNSRIYLAGHTGLVGSAVYRALQGKGYTNIITRTLEELDLTRQAEAEAFFAAEQPEVVILAAAKVGGILANNTYKAEFIYQNAMIAANVIHAAYRFGVTKLLNLGSSCIYPKLAEQPLTEEALLSGYLEPTNEPYAIAKIMAIKLCRYYNEQYGTNFISAMPTNLYGPGDNFDLQTSHVLPALLRKIHEAKAAGSASVTVWGDGSPLREFLYVEDLAQGLLFLLENVDAPELKELCPDYFVNIGTGSDVSIRDLAQTIAKVIGWQGSLDWDTSKPNGTPRKLMDVSKLTRLGWRAKTSLREGIAETYQWYTANGTT</sequence>
<evidence type="ECO:0000256" key="6">
    <source>
        <dbReference type="ARBA" id="ARBA00023235"/>
    </source>
</evidence>
<dbReference type="CDD" id="cd05239">
    <property type="entry name" value="GDP_FS_SDR_e"/>
    <property type="match status" value="1"/>
</dbReference>
<feature type="binding site" evidence="9">
    <location>
        <begin position="11"/>
        <end position="17"/>
    </location>
    <ligand>
        <name>NADP(+)</name>
        <dbReference type="ChEBI" id="CHEBI:58349"/>
    </ligand>
</feature>
<dbReference type="Pfam" id="PF01370">
    <property type="entry name" value="Epimerase"/>
    <property type="match status" value="1"/>
</dbReference>
<comment type="caution">
    <text evidence="9">Lacks conserved residue(s) required for the propagation of feature annotation.</text>
</comment>
<evidence type="ECO:0000256" key="3">
    <source>
        <dbReference type="ARBA" id="ARBA00012371"/>
    </source>
</evidence>
<dbReference type="GO" id="GO:0042351">
    <property type="term" value="P:'de novo' GDP-L-fucose biosynthetic process"/>
    <property type="evidence" value="ECO:0007669"/>
    <property type="project" value="UniProtKB-UniRule"/>
</dbReference>
<keyword evidence="12" id="KW-1185">Reference proteome</keyword>
<dbReference type="FunFam" id="3.40.50.720:FF:000101">
    <property type="entry name" value="GDP-L-fucose synthase"/>
    <property type="match status" value="1"/>
</dbReference>
<evidence type="ECO:0000313" key="12">
    <source>
        <dbReference type="Proteomes" id="UP000186400"/>
    </source>
</evidence>
<feature type="binding site" evidence="9">
    <location>
        <position position="203"/>
    </location>
    <ligand>
        <name>substrate</name>
    </ligand>
</feature>
<dbReference type="InterPro" id="IPR001509">
    <property type="entry name" value="Epimerase_deHydtase"/>
</dbReference>
<evidence type="ECO:0000313" key="11">
    <source>
        <dbReference type="EMBL" id="SIR02629.1"/>
    </source>
</evidence>
<dbReference type="OrthoDB" id="9811425at2"/>